<comment type="subcellular location">
    <subcellularLocation>
        <location evidence="1">Membrane</location>
        <topology evidence="1">Multi-pass membrane protein</topology>
    </subcellularLocation>
</comment>
<dbReference type="STRING" id="401625.A0A0P1A4H8"/>
<comment type="similarity">
    <text evidence="2">Belongs to the complex I subunit 2 family.</text>
</comment>
<name>A0A0P1A4H8_9BASI</name>
<dbReference type="Proteomes" id="UP000054845">
    <property type="component" value="Unassembled WGS sequence"/>
</dbReference>
<feature type="transmembrane region" description="Helical" evidence="9">
    <location>
        <begin position="12"/>
        <end position="30"/>
    </location>
</feature>
<evidence type="ECO:0000313" key="11">
    <source>
        <dbReference type="EMBL" id="CEG19376.1"/>
    </source>
</evidence>
<dbReference type="AlphaFoldDB" id="A0A0P1A4H8"/>
<dbReference type="GO" id="GO:0008137">
    <property type="term" value="F:NADH dehydrogenase (ubiquinone) activity"/>
    <property type="evidence" value="ECO:0007669"/>
    <property type="project" value="UniProtKB-EC"/>
</dbReference>
<feature type="transmembrane region" description="Helical" evidence="9">
    <location>
        <begin position="64"/>
        <end position="89"/>
    </location>
</feature>
<keyword evidence="12" id="KW-1185">Reference proteome</keyword>
<feature type="domain" description="NADH:quinone oxidoreductase/Mrp antiporter transmembrane" evidence="10">
    <location>
        <begin position="5"/>
        <end position="164"/>
    </location>
</feature>
<dbReference type="GO" id="GO:0016020">
    <property type="term" value="C:membrane"/>
    <property type="evidence" value="ECO:0007669"/>
    <property type="project" value="UniProtKB-SubCell"/>
</dbReference>
<feature type="transmembrane region" description="Helical" evidence="9">
    <location>
        <begin position="149"/>
        <end position="169"/>
    </location>
</feature>
<feature type="transmembrane region" description="Helical" evidence="9">
    <location>
        <begin position="189"/>
        <end position="211"/>
    </location>
</feature>
<keyword evidence="5 9" id="KW-1133">Transmembrane helix</keyword>
<evidence type="ECO:0000256" key="5">
    <source>
        <dbReference type="ARBA" id="ARBA00022989"/>
    </source>
</evidence>
<evidence type="ECO:0000256" key="7">
    <source>
        <dbReference type="ARBA" id="ARBA00031028"/>
    </source>
</evidence>
<dbReference type="PANTHER" id="PTHR22773">
    <property type="entry name" value="NADH DEHYDROGENASE"/>
    <property type="match status" value="1"/>
</dbReference>
<evidence type="ECO:0000313" key="12">
    <source>
        <dbReference type="Proteomes" id="UP000054845"/>
    </source>
</evidence>
<comment type="catalytic activity">
    <reaction evidence="8">
        <text>a ubiquinone + NADH + 5 H(+)(in) = a ubiquinol + NAD(+) + 4 H(+)(out)</text>
        <dbReference type="Rhea" id="RHEA:29091"/>
        <dbReference type="Rhea" id="RHEA-COMP:9565"/>
        <dbReference type="Rhea" id="RHEA-COMP:9566"/>
        <dbReference type="ChEBI" id="CHEBI:15378"/>
        <dbReference type="ChEBI" id="CHEBI:16389"/>
        <dbReference type="ChEBI" id="CHEBI:17976"/>
        <dbReference type="ChEBI" id="CHEBI:57540"/>
        <dbReference type="ChEBI" id="CHEBI:57945"/>
        <dbReference type="EC" id="7.1.1.2"/>
    </reaction>
</comment>
<evidence type="ECO:0000256" key="4">
    <source>
        <dbReference type="ARBA" id="ARBA00022692"/>
    </source>
</evidence>
<dbReference type="Pfam" id="PF00361">
    <property type="entry name" value="Proton_antipo_M"/>
    <property type="match status" value="1"/>
</dbReference>
<feature type="transmembrane region" description="Helical" evidence="9">
    <location>
        <begin position="37"/>
        <end position="58"/>
    </location>
</feature>
<evidence type="ECO:0000256" key="1">
    <source>
        <dbReference type="ARBA" id="ARBA00004141"/>
    </source>
</evidence>
<sequence length="230" mass="25646">MIDNSINVWKNVLLISSLLSLVIGTVLGLSQYRIKRLLAFSTISHVGFILLALSVNTIESIEAFLFYIITYSITNLNAFLILLAFGYIIKAHNTRSKDIQFIHELKGQFNYNNVLSLSLALCLFSIAGVPPLVGFFAKQIVLYSSTHAGYYFISLVAILVSVISASYYLKIIKVLYFDTPEEGTDSPVVNITTLHSTIIAILSLAMTFFVLQPTTLLNSCQLLCLSLYYY</sequence>
<evidence type="ECO:0000259" key="10">
    <source>
        <dbReference type="Pfam" id="PF00361"/>
    </source>
</evidence>
<evidence type="ECO:0000256" key="2">
    <source>
        <dbReference type="ARBA" id="ARBA00007012"/>
    </source>
</evidence>
<keyword evidence="6 9" id="KW-0472">Membrane</keyword>
<keyword evidence="4 9" id="KW-0812">Transmembrane</keyword>
<dbReference type="InterPro" id="IPR001750">
    <property type="entry name" value="ND/Mrp_TM"/>
</dbReference>
<reference evidence="11 12" key="1">
    <citation type="submission" date="2014-09" db="EMBL/GenBank/DDBJ databases">
        <authorList>
            <person name="Magalhaes I.L.F."/>
            <person name="Oliveira U."/>
            <person name="Santos F.R."/>
            <person name="Vidigal T.H.D.A."/>
            <person name="Brescovit A.D."/>
            <person name="Santos A.J."/>
        </authorList>
    </citation>
    <scope>NUCLEOTIDE SEQUENCE [LARGE SCALE GENOMIC DNA]</scope>
</reference>
<proteinExistence type="inferred from homology"/>
<evidence type="ECO:0000256" key="3">
    <source>
        <dbReference type="ARBA" id="ARBA00021008"/>
    </source>
</evidence>
<evidence type="ECO:0000256" key="8">
    <source>
        <dbReference type="ARBA" id="ARBA00049551"/>
    </source>
</evidence>
<evidence type="ECO:0000256" key="9">
    <source>
        <dbReference type="SAM" id="Phobius"/>
    </source>
</evidence>
<dbReference type="EMBL" id="CCYA01000484">
    <property type="protein sequence ID" value="CEG19376.1"/>
    <property type="molecule type" value="Genomic_DNA"/>
</dbReference>
<dbReference type="OrthoDB" id="3359027at2759"/>
<accession>A0A0P1A4H8</accession>
<evidence type="ECO:0000256" key="6">
    <source>
        <dbReference type="ARBA" id="ARBA00023136"/>
    </source>
</evidence>
<feature type="transmembrane region" description="Helical" evidence="9">
    <location>
        <begin position="110"/>
        <end position="129"/>
    </location>
</feature>
<protein>
    <recommendedName>
        <fullName evidence="3">NADH-ubiquinone oxidoreductase chain 2</fullName>
    </recommendedName>
    <alternativeName>
        <fullName evidence="7">NADH dehydrogenase subunit 2</fullName>
    </alternativeName>
</protein>
<organism evidence="11 12">
    <name type="scientific">Ceraceosorus bombacis</name>
    <dbReference type="NCBI Taxonomy" id="401625"/>
    <lineage>
        <taxon>Eukaryota</taxon>
        <taxon>Fungi</taxon>
        <taxon>Dikarya</taxon>
        <taxon>Basidiomycota</taxon>
        <taxon>Ustilaginomycotina</taxon>
        <taxon>Exobasidiomycetes</taxon>
        <taxon>Ceraceosorales</taxon>
        <taxon>Ceraceosoraceae</taxon>
        <taxon>Ceraceosorus</taxon>
    </lineage>
</organism>